<dbReference type="AlphaFoldDB" id="A0AAI8VM84"/>
<protein>
    <submittedName>
        <fullName evidence="1">Uu.00g080960.m01.CDS01</fullName>
    </submittedName>
</protein>
<accession>A0AAI8VM84</accession>
<organism evidence="1 2">
    <name type="scientific">Anthostomella pinea</name>
    <dbReference type="NCBI Taxonomy" id="933095"/>
    <lineage>
        <taxon>Eukaryota</taxon>
        <taxon>Fungi</taxon>
        <taxon>Dikarya</taxon>
        <taxon>Ascomycota</taxon>
        <taxon>Pezizomycotina</taxon>
        <taxon>Sordariomycetes</taxon>
        <taxon>Xylariomycetidae</taxon>
        <taxon>Xylariales</taxon>
        <taxon>Xylariaceae</taxon>
        <taxon>Anthostomella</taxon>
    </lineage>
</organism>
<keyword evidence="2" id="KW-1185">Reference proteome</keyword>
<sequence length="111" mass="12601">MDHSNSPSRRQPELPFAYFANIKDRCVDIKHIAIQKSADMRRNPAFSFSYISLTTPKLPGALAPQGNVTCCEKKAYTMLALEWVEKSPSFWRYVGFEESLSKPDKSVTTLL</sequence>
<evidence type="ECO:0000313" key="2">
    <source>
        <dbReference type="Proteomes" id="UP001295740"/>
    </source>
</evidence>
<proteinExistence type="predicted"/>
<dbReference type="EMBL" id="CAUWAG010000010">
    <property type="protein sequence ID" value="CAJ2506910.1"/>
    <property type="molecule type" value="Genomic_DNA"/>
</dbReference>
<evidence type="ECO:0000313" key="1">
    <source>
        <dbReference type="EMBL" id="CAJ2506910.1"/>
    </source>
</evidence>
<name>A0AAI8VM84_9PEZI</name>
<gene>
    <name evidence="1" type="ORF">KHLLAP_LOCUS7378</name>
</gene>
<dbReference type="Proteomes" id="UP001295740">
    <property type="component" value="Unassembled WGS sequence"/>
</dbReference>
<reference evidence="1" key="1">
    <citation type="submission" date="2023-10" db="EMBL/GenBank/DDBJ databases">
        <authorList>
            <person name="Hackl T."/>
        </authorList>
    </citation>
    <scope>NUCLEOTIDE SEQUENCE</scope>
</reference>
<comment type="caution">
    <text evidence="1">The sequence shown here is derived from an EMBL/GenBank/DDBJ whole genome shotgun (WGS) entry which is preliminary data.</text>
</comment>